<dbReference type="Proteomes" id="UP001159428">
    <property type="component" value="Unassembled WGS sequence"/>
</dbReference>
<accession>A0AAU9W5V7</accession>
<proteinExistence type="predicted"/>
<organism evidence="1 2">
    <name type="scientific">Pocillopora meandrina</name>
    <dbReference type="NCBI Taxonomy" id="46732"/>
    <lineage>
        <taxon>Eukaryota</taxon>
        <taxon>Metazoa</taxon>
        <taxon>Cnidaria</taxon>
        <taxon>Anthozoa</taxon>
        <taxon>Hexacorallia</taxon>
        <taxon>Scleractinia</taxon>
        <taxon>Astrocoeniina</taxon>
        <taxon>Pocilloporidae</taxon>
        <taxon>Pocillopora</taxon>
    </lineage>
</organism>
<name>A0AAU9W5V7_9CNID</name>
<gene>
    <name evidence="1" type="ORF">PMEA_00031509</name>
</gene>
<keyword evidence="2" id="KW-1185">Reference proteome</keyword>
<evidence type="ECO:0000313" key="2">
    <source>
        <dbReference type="Proteomes" id="UP001159428"/>
    </source>
</evidence>
<comment type="caution">
    <text evidence="1">The sequence shown here is derived from an EMBL/GenBank/DDBJ whole genome shotgun (WGS) entry which is preliminary data.</text>
</comment>
<dbReference type="AlphaFoldDB" id="A0AAU9W5V7"/>
<sequence>MFDHGNGTYEFLFLVMDPGVYKLDITLDYSLCDGYREPPKNWFMVGNSHGKLQKEGMLGKNRARDDYLLQRFQDGKLIMINIPLPTAGGRIGSNNFLMLVTPRSRRVNKTGFVSSHKSFKCACNVMKNAKIHLMMSVNCFHRNLFNKQTKQAIKMNSQRVRFLPDFDLTCGVKCNFLWDGFGRWLGKNWRPYLTDISNHSPFKSTSPRKLGTLWLFGDSNAERLYVSLKDGPLCN</sequence>
<protein>
    <submittedName>
        <fullName evidence="1">Uncharacterized protein</fullName>
    </submittedName>
</protein>
<dbReference type="EMBL" id="CALNXJ010000007">
    <property type="protein sequence ID" value="CAH3043352.1"/>
    <property type="molecule type" value="Genomic_DNA"/>
</dbReference>
<reference evidence="1 2" key="1">
    <citation type="submission" date="2022-05" db="EMBL/GenBank/DDBJ databases">
        <authorList>
            <consortium name="Genoscope - CEA"/>
            <person name="William W."/>
        </authorList>
    </citation>
    <scope>NUCLEOTIDE SEQUENCE [LARGE SCALE GENOMIC DNA]</scope>
</reference>
<evidence type="ECO:0000313" key="1">
    <source>
        <dbReference type="EMBL" id="CAH3043352.1"/>
    </source>
</evidence>